<evidence type="ECO:0000256" key="1">
    <source>
        <dbReference type="SAM" id="Phobius"/>
    </source>
</evidence>
<dbReference type="GeneID" id="36831528"/>
<feature type="transmembrane region" description="Helical" evidence="1">
    <location>
        <begin position="254"/>
        <end position="275"/>
    </location>
</feature>
<feature type="transmembrane region" description="Helical" evidence="1">
    <location>
        <begin position="120"/>
        <end position="137"/>
    </location>
</feature>
<feature type="transmembrane region" description="Helical" evidence="1">
    <location>
        <begin position="226"/>
        <end position="247"/>
    </location>
</feature>
<dbReference type="Proteomes" id="UP000248044">
    <property type="component" value="Chromosome"/>
</dbReference>
<dbReference type="OrthoDB" id="43145at2157"/>
<sequence length="544" mass="62602">MRNKELIYAIIVISIYLIIFRNLLLVNIHVITEVPSYFSIGSLGVTFLGPGNYLYFLIYVLGGGNGEKFLYIFPFILGSLGFHFLAKQFSNNFIVKYIAPFFFMLNPGSSSILITNPEIIFDYSLLPFIFYFSYKIYKKFNLIDFLYLTGLLIIGQAIYFEMFFIAFIFQFPLILFAISSKIKEFPKFLAYIIAADSMAFISEIGVEIGSYITASSIGAAQYKFGYYLYGNALFFLILSLILASWSAVMKRNRISISIVATASLLLFITTFFSNIPVNVPLIGDLLLTLTTYEQKIILFTIGLLLLSFIFINKKDYMGTFLLLLVVIAGTLAPSYFPLLNNTYDLLNLKSSAYYDVYPQWSFTIDKYILDHQGIYTEGVGNPCNSTLQGLPYLINISNKYEPHYYVKYVVSQYHLTNENLSLMFHDHLYIYKNDNYKGLTVSPNTKPLNFTFKNYEITVYGNYSKAIIFIPYSQFWTNAKNYQGFLEINMKNGIGHAYLNLIIPEMLFYISLIPVIIEVVLLIYKKLSNILIKVFRYSLNRNNH</sequence>
<keyword evidence="1" id="KW-1133">Transmembrane helix</keyword>
<dbReference type="EMBL" id="CP029289">
    <property type="protein sequence ID" value="AWR94081.1"/>
    <property type="molecule type" value="Genomic_DNA"/>
</dbReference>
<dbReference type="RefSeq" id="WP_110269962.1">
    <property type="nucleotide sequence ID" value="NZ_CP029289.2"/>
</dbReference>
<dbReference type="KEGG" id="abri:DFR85_05190"/>
<gene>
    <name evidence="2" type="ORF">DFR85_05190</name>
</gene>
<keyword evidence="1" id="KW-0472">Membrane</keyword>
<protein>
    <recommendedName>
        <fullName evidence="4">Membrane protein 6-pyruvoyl-tetrahydropterin synthase-related domain-containing protein</fullName>
    </recommendedName>
</protein>
<feature type="transmembrane region" description="Helical" evidence="1">
    <location>
        <begin position="319"/>
        <end position="338"/>
    </location>
</feature>
<dbReference type="AlphaFoldDB" id="A0A2U9IDI4"/>
<evidence type="ECO:0000313" key="2">
    <source>
        <dbReference type="EMBL" id="AWR94081.1"/>
    </source>
</evidence>
<feature type="transmembrane region" description="Helical" evidence="1">
    <location>
        <begin position="157"/>
        <end position="176"/>
    </location>
</feature>
<feature type="transmembrane region" description="Helical" evidence="1">
    <location>
        <begin position="37"/>
        <end position="62"/>
    </location>
</feature>
<evidence type="ECO:0008006" key="4">
    <source>
        <dbReference type="Google" id="ProtNLM"/>
    </source>
</evidence>
<feature type="transmembrane region" description="Helical" evidence="1">
    <location>
        <begin position="295"/>
        <end position="312"/>
    </location>
</feature>
<feature type="transmembrane region" description="Helical" evidence="1">
    <location>
        <begin position="69"/>
        <end position="86"/>
    </location>
</feature>
<keyword evidence="1" id="KW-0812">Transmembrane</keyword>
<evidence type="ECO:0000313" key="3">
    <source>
        <dbReference type="Proteomes" id="UP000248044"/>
    </source>
</evidence>
<keyword evidence="3" id="KW-1185">Reference proteome</keyword>
<accession>A0A2U9IDI4</accession>
<name>A0A2U9IDI4_9CREN</name>
<reference evidence="2 3" key="1">
    <citation type="submission" date="2018-05" db="EMBL/GenBank/DDBJ databases">
        <title>Complete Genome Sequences of Extremely Thermoacidophilic, Metal-Mobilizing Type-Strain Members of the Archaeal Family Sulfolobaceae: Acidianus brierleyi DSM-1651T, Acidianus sulfidivorans DSM-18786T, Metallosphaera hakonensis DSM-7519T, and Metallosphaera prunae DSM-10039T.</title>
        <authorList>
            <person name="Counts J.A."/>
            <person name="Kelly R.M."/>
        </authorList>
    </citation>
    <scope>NUCLEOTIDE SEQUENCE [LARGE SCALE GENOMIC DNA]</scope>
    <source>
        <strain evidence="2 3">DSM 1651</strain>
    </source>
</reference>
<feature type="transmembrane region" description="Helical" evidence="1">
    <location>
        <begin position="7"/>
        <end position="31"/>
    </location>
</feature>
<feature type="transmembrane region" description="Helical" evidence="1">
    <location>
        <begin position="506"/>
        <end position="524"/>
    </location>
</feature>
<organism evidence="2 3">
    <name type="scientific">Acidianus brierleyi</name>
    <dbReference type="NCBI Taxonomy" id="41673"/>
    <lineage>
        <taxon>Archaea</taxon>
        <taxon>Thermoproteota</taxon>
        <taxon>Thermoprotei</taxon>
        <taxon>Sulfolobales</taxon>
        <taxon>Sulfolobaceae</taxon>
        <taxon>Acidianus</taxon>
    </lineage>
</organism>
<proteinExistence type="predicted"/>